<feature type="transmembrane region" description="Helical" evidence="1">
    <location>
        <begin position="6"/>
        <end position="28"/>
    </location>
</feature>
<feature type="transmembrane region" description="Helical" evidence="1">
    <location>
        <begin position="35"/>
        <end position="56"/>
    </location>
</feature>
<dbReference type="AlphaFoldDB" id="A0AAD8JVF1"/>
<reference evidence="2" key="1">
    <citation type="journal article" date="2023" name="bioRxiv">
        <title>Improved chromosome-level genome assembly for marigold (Tagetes erecta).</title>
        <authorList>
            <person name="Jiang F."/>
            <person name="Yuan L."/>
            <person name="Wang S."/>
            <person name="Wang H."/>
            <person name="Xu D."/>
            <person name="Wang A."/>
            <person name="Fan W."/>
        </authorList>
    </citation>
    <scope>NUCLEOTIDE SEQUENCE</scope>
    <source>
        <strain evidence="2">WSJ</strain>
        <tissue evidence="2">Leaf</tissue>
    </source>
</reference>
<sequence>MYAFFYYHHCFFQVFFLSLRLSFFGFIFRMIIDCLSNLLICVVFLGFVVPPSFVYLSCGCHRSLWM</sequence>
<dbReference type="EMBL" id="JAUHHV010000010">
    <property type="protein sequence ID" value="KAK1411680.1"/>
    <property type="molecule type" value="Genomic_DNA"/>
</dbReference>
<accession>A0AAD8JVF1</accession>
<keyword evidence="1" id="KW-0472">Membrane</keyword>
<evidence type="ECO:0000313" key="2">
    <source>
        <dbReference type="EMBL" id="KAK1411680.1"/>
    </source>
</evidence>
<keyword evidence="3" id="KW-1185">Reference proteome</keyword>
<keyword evidence="1" id="KW-1133">Transmembrane helix</keyword>
<evidence type="ECO:0000256" key="1">
    <source>
        <dbReference type="SAM" id="Phobius"/>
    </source>
</evidence>
<evidence type="ECO:0000313" key="3">
    <source>
        <dbReference type="Proteomes" id="UP001229421"/>
    </source>
</evidence>
<name>A0AAD8JVF1_TARER</name>
<organism evidence="2 3">
    <name type="scientific">Tagetes erecta</name>
    <name type="common">African marigold</name>
    <dbReference type="NCBI Taxonomy" id="13708"/>
    <lineage>
        <taxon>Eukaryota</taxon>
        <taxon>Viridiplantae</taxon>
        <taxon>Streptophyta</taxon>
        <taxon>Embryophyta</taxon>
        <taxon>Tracheophyta</taxon>
        <taxon>Spermatophyta</taxon>
        <taxon>Magnoliopsida</taxon>
        <taxon>eudicotyledons</taxon>
        <taxon>Gunneridae</taxon>
        <taxon>Pentapetalae</taxon>
        <taxon>asterids</taxon>
        <taxon>campanulids</taxon>
        <taxon>Asterales</taxon>
        <taxon>Asteraceae</taxon>
        <taxon>Asteroideae</taxon>
        <taxon>Heliantheae alliance</taxon>
        <taxon>Tageteae</taxon>
        <taxon>Tagetes</taxon>
    </lineage>
</organism>
<gene>
    <name evidence="2" type="ORF">QVD17_38238</name>
</gene>
<comment type="caution">
    <text evidence="2">The sequence shown here is derived from an EMBL/GenBank/DDBJ whole genome shotgun (WGS) entry which is preliminary data.</text>
</comment>
<proteinExistence type="predicted"/>
<dbReference type="Proteomes" id="UP001229421">
    <property type="component" value="Unassembled WGS sequence"/>
</dbReference>
<keyword evidence="1" id="KW-0812">Transmembrane</keyword>
<protein>
    <submittedName>
        <fullName evidence="2">Uncharacterized protein</fullName>
    </submittedName>
</protein>